<dbReference type="AlphaFoldDB" id="A0A7W8DHY0"/>
<dbReference type="Proteomes" id="UP000528322">
    <property type="component" value="Unassembled WGS sequence"/>
</dbReference>
<accession>A0A7W8DHY0</accession>
<organism evidence="1 2">
    <name type="scientific">Desulfurispira natronophila</name>
    <dbReference type="NCBI Taxonomy" id="682562"/>
    <lineage>
        <taxon>Bacteria</taxon>
        <taxon>Pseudomonadati</taxon>
        <taxon>Chrysiogenota</taxon>
        <taxon>Chrysiogenia</taxon>
        <taxon>Chrysiogenales</taxon>
        <taxon>Chrysiogenaceae</taxon>
        <taxon>Desulfurispira</taxon>
    </lineage>
</organism>
<sequence length="93" mass="10516">MYFVWGKKEGSGVKAPPHPCIKNSPSLAIHVSHTIKILSLPIKNQGILFSGWNFSLLRVVKVFRHLFALGKQLKEKLAGREIYKDERDSVTTN</sequence>
<gene>
    <name evidence="1" type="ORF">HNR37_002268</name>
</gene>
<evidence type="ECO:0000313" key="1">
    <source>
        <dbReference type="EMBL" id="MBB5022919.1"/>
    </source>
</evidence>
<proteinExistence type="predicted"/>
<evidence type="ECO:0000313" key="2">
    <source>
        <dbReference type="Proteomes" id="UP000528322"/>
    </source>
</evidence>
<name>A0A7W8DHY0_9BACT</name>
<reference evidence="1 2" key="1">
    <citation type="submission" date="2020-08" db="EMBL/GenBank/DDBJ databases">
        <title>Genomic Encyclopedia of Type Strains, Phase IV (KMG-IV): sequencing the most valuable type-strain genomes for metagenomic binning, comparative biology and taxonomic classification.</title>
        <authorList>
            <person name="Goeker M."/>
        </authorList>
    </citation>
    <scope>NUCLEOTIDE SEQUENCE [LARGE SCALE GENOMIC DNA]</scope>
    <source>
        <strain evidence="1 2">DSM 22071</strain>
    </source>
</reference>
<dbReference type="RefSeq" id="WP_183734255.1">
    <property type="nucleotide sequence ID" value="NZ_JACHID010000026.1"/>
</dbReference>
<keyword evidence="2" id="KW-1185">Reference proteome</keyword>
<comment type="caution">
    <text evidence="1">The sequence shown here is derived from an EMBL/GenBank/DDBJ whole genome shotgun (WGS) entry which is preliminary data.</text>
</comment>
<dbReference type="EMBL" id="JACHID010000026">
    <property type="protein sequence ID" value="MBB5022919.1"/>
    <property type="molecule type" value="Genomic_DNA"/>
</dbReference>
<protein>
    <submittedName>
        <fullName evidence="1">Uncharacterized protein</fullName>
    </submittedName>
</protein>